<dbReference type="PRINTS" id="PR00344">
    <property type="entry name" value="BCTRLSENSOR"/>
</dbReference>
<evidence type="ECO:0000313" key="9">
    <source>
        <dbReference type="EMBL" id="MBL0848633.1"/>
    </source>
</evidence>
<dbReference type="InterPro" id="IPR013767">
    <property type="entry name" value="PAS_fold"/>
</dbReference>
<sequence>MSIDSMNSNPKNILANNKNSQDDCSLNKTDDGLKIRNLETEIPREKALTNLDQDHHREMDINQSEEISKLGGGAFVFDSSPLTVRFTWTTNALGYLCEVSEVLSQTIGPYALRIIGMQLSDINKIFLIDPENHFPELLKQKNTWHGARTFWPIEGTDFNVPIDLSALPIYSRNREFNGFKGFGIIHVNQSSIDPHQLGRKIEEQFSIFLTKGKDKSSIEQEIIPSLPSPKTSNSIAIDNPDAQDRPTYTDQWSKKYSADYLNLKSKIALLSNHYLKKNKYLKPTITSSLPNNELYSFSQNNSFHTIDLNQDMLLKQNYSPKDMEDENSLCYSHPSLSACFGKGEDLKAENIDKYPIAFLVYSNGSLFYANPSFLLLTGYKDLAEVENAGGLSALLDTQQLPGSNKPLGSVTLYCADRTDVAVSAHLHTVRWHGNKALAMTFVPFEKIKDSSEEPSHQKEGQYPCEKTDTHKIEVMQLHSILEAASDGITIIDSDGIILSINHAMSTLFGYDPKDILEKPFTILFARENHKMMDNYLLERISCNTDNKRELTSVGCTKQGKLIFLRVTINKLPFSTCCCLIFRDISEWQEERNKLSDARKIAEEENSHKSDFLACVSHEIRTPLTSIIGFSEVIKNQKFGPIGNPRYIEYADYIERSGNLVLDIVNDLLDISKIKSGKMTFNFENISLNEAISEAISLIRLYANEKRILIRTSFSNNTSQIFADLRSIKQIALNILSNAIHFTPSGGQIIISTSCINDKGVVLHVRDTGIGMTHGELEQAKKPFGQIPNTEQMRGAGTGLGLPLIKTMVDANKGKLSIMSTPLKGTLIEIIFPASKTDPAQYLI</sequence>
<dbReference type="Gene3D" id="3.30.450.20">
    <property type="entry name" value="PAS domain"/>
    <property type="match status" value="1"/>
</dbReference>
<feature type="domain" description="Histidine kinase" evidence="7">
    <location>
        <begin position="614"/>
        <end position="835"/>
    </location>
</feature>
<dbReference type="InterPro" id="IPR035965">
    <property type="entry name" value="PAS-like_dom_sf"/>
</dbReference>
<evidence type="ECO:0000256" key="1">
    <source>
        <dbReference type="ARBA" id="ARBA00000085"/>
    </source>
</evidence>
<dbReference type="InterPro" id="IPR003661">
    <property type="entry name" value="HisK_dim/P_dom"/>
</dbReference>
<dbReference type="EC" id="2.7.13.3" evidence="2"/>
<dbReference type="PROSITE" id="PS50109">
    <property type="entry name" value="HIS_KIN"/>
    <property type="match status" value="1"/>
</dbReference>
<dbReference type="SMART" id="SM00091">
    <property type="entry name" value="PAS"/>
    <property type="match status" value="1"/>
</dbReference>
<keyword evidence="5" id="KW-0418">Kinase</keyword>
<dbReference type="SUPFAM" id="SSF55874">
    <property type="entry name" value="ATPase domain of HSP90 chaperone/DNA topoisomerase II/histidine kinase"/>
    <property type="match status" value="1"/>
</dbReference>
<dbReference type="CDD" id="cd00130">
    <property type="entry name" value="PAS"/>
    <property type="match status" value="1"/>
</dbReference>
<protein>
    <recommendedName>
        <fullName evidence="2">histidine kinase</fullName>
        <ecNumber evidence="2">2.7.13.3</ecNumber>
    </recommendedName>
</protein>
<dbReference type="CDD" id="cd00075">
    <property type="entry name" value="HATPase"/>
    <property type="match status" value="1"/>
</dbReference>
<dbReference type="AlphaFoldDB" id="A0A937AEJ0"/>
<evidence type="ECO:0000256" key="3">
    <source>
        <dbReference type="ARBA" id="ARBA00022553"/>
    </source>
</evidence>
<dbReference type="InterPro" id="IPR005467">
    <property type="entry name" value="His_kinase_dom"/>
</dbReference>
<dbReference type="GO" id="GO:0009927">
    <property type="term" value="F:histidine phosphotransfer kinase activity"/>
    <property type="evidence" value="ECO:0007669"/>
    <property type="project" value="TreeGrafter"/>
</dbReference>
<keyword evidence="3" id="KW-0597">Phosphoprotein</keyword>
<evidence type="ECO:0000256" key="6">
    <source>
        <dbReference type="SAM" id="MobiDB-lite"/>
    </source>
</evidence>
<dbReference type="CDD" id="cd00082">
    <property type="entry name" value="HisKA"/>
    <property type="match status" value="1"/>
</dbReference>
<keyword evidence="4" id="KW-0808">Transferase</keyword>
<dbReference type="InterPro" id="IPR000014">
    <property type="entry name" value="PAS"/>
</dbReference>
<dbReference type="Gene3D" id="3.30.565.10">
    <property type="entry name" value="Histidine kinase-like ATPase, C-terminal domain"/>
    <property type="match status" value="1"/>
</dbReference>
<dbReference type="Gene3D" id="1.10.287.130">
    <property type="match status" value="1"/>
</dbReference>
<evidence type="ECO:0000256" key="4">
    <source>
        <dbReference type="ARBA" id="ARBA00022679"/>
    </source>
</evidence>
<dbReference type="EMBL" id="SEOL01000001">
    <property type="protein sequence ID" value="MBL0848633.1"/>
    <property type="molecule type" value="Genomic_DNA"/>
</dbReference>
<dbReference type="PROSITE" id="PS50112">
    <property type="entry name" value="PAS"/>
    <property type="match status" value="1"/>
</dbReference>
<feature type="domain" description="PAS" evidence="8">
    <location>
        <begin position="473"/>
        <end position="518"/>
    </location>
</feature>
<comment type="caution">
    <text evidence="9">The sequence shown here is derived from an EMBL/GenBank/DDBJ whole genome shotgun (WGS) entry which is preliminary data.</text>
</comment>
<name>A0A937AEJ0_9HYPH</name>
<dbReference type="Pfam" id="PF00512">
    <property type="entry name" value="HisKA"/>
    <property type="match status" value="1"/>
</dbReference>
<comment type="catalytic activity">
    <reaction evidence="1">
        <text>ATP + protein L-histidine = ADP + protein N-phospho-L-histidine.</text>
        <dbReference type="EC" id="2.7.13.3"/>
    </reaction>
</comment>
<dbReference type="PANTHER" id="PTHR43047:SF72">
    <property type="entry name" value="OSMOSENSING HISTIDINE PROTEIN KINASE SLN1"/>
    <property type="match status" value="1"/>
</dbReference>
<dbReference type="GO" id="GO:0006355">
    <property type="term" value="P:regulation of DNA-templated transcription"/>
    <property type="evidence" value="ECO:0007669"/>
    <property type="project" value="InterPro"/>
</dbReference>
<evidence type="ECO:0000256" key="5">
    <source>
        <dbReference type="ARBA" id="ARBA00022777"/>
    </source>
</evidence>
<dbReference type="InterPro" id="IPR004358">
    <property type="entry name" value="Sig_transdc_His_kin-like_C"/>
</dbReference>
<dbReference type="InterPro" id="IPR003594">
    <property type="entry name" value="HATPase_dom"/>
</dbReference>
<dbReference type="SUPFAM" id="SSF55785">
    <property type="entry name" value="PYP-like sensor domain (PAS domain)"/>
    <property type="match status" value="1"/>
</dbReference>
<dbReference type="SMART" id="SM00387">
    <property type="entry name" value="HATPase_c"/>
    <property type="match status" value="1"/>
</dbReference>
<evidence type="ECO:0000313" key="10">
    <source>
        <dbReference type="Proteomes" id="UP000736856"/>
    </source>
</evidence>
<dbReference type="Pfam" id="PF02518">
    <property type="entry name" value="HATPase_c"/>
    <property type="match status" value="1"/>
</dbReference>
<dbReference type="SMART" id="SM00388">
    <property type="entry name" value="HisKA"/>
    <property type="match status" value="1"/>
</dbReference>
<dbReference type="InterPro" id="IPR036097">
    <property type="entry name" value="HisK_dim/P_sf"/>
</dbReference>
<dbReference type="Proteomes" id="UP000736856">
    <property type="component" value="Unassembled WGS sequence"/>
</dbReference>
<gene>
    <name evidence="9" type="ORF">EU981_00795</name>
</gene>
<dbReference type="Pfam" id="PF00989">
    <property type="entry name" value="PAS"/>
    <property type="match status" value="1"/>
</dbReference>
<dbReference type="NCBIfam" id="TIGR00229">
    <property type="entry name" value="sensory_box"/>
    <property type="match status" value="1"/>
</dbReference>
<feature type="region of interest" description="Disordered" evidence="6">
    <location>
        <begin position="1"/>
        <end position="26"/>
    </location>
</feature>
<evidence type="ECO:0000256" key="2">
    <source>
        <dbReference type="ARBA" id="ARBA00012438"/>
    </source>
</evidence>
<dbReference type="GO" id="GO:0005886">
    <property type="term" value="C:plasma membrane"/>
    <property type="evidence" value="ECO:0007669"/>
    <property type="project" value="TreeGrafter"/>
</dbReference>
<accession>A0A937AEJ0</accession>
<dbReference type="GO" id="GO:0000155">
    <property type="term" value="F:phosphorelay sensor kinase activity"/>
    <property type="evidence" value="ECO:0007669"/>
    <property type="project" value="InterPro"/>
</dbReference>
<evidence type="ECO:0000259" key="8">
    <source>
        <dbReference type="PROSITE" id="PS50112"/>
    </source>
</evidence>
<dbReference type="InterPro" id="IPR036890">
    <property type="entry name" value="HATPase_C_sf"/>
</dbReference>
<organism evidence="9 10">
    <name type="scientific">Candidatus Liberibacter ctenarytainae</name>
    <dbReference type="NCBI Taxonomy" id="2020335"/>
    <lineage>
        <taxon>Bacteria</taxon>
        <taxon>Pseudomonadati</taxon>
        <taxon>Pseudomonadota</taxon>
        <taxon>Alphaproteobacteria</taxon>
        <taxon>Hyphomicrobiales</taxon>
        <taxon>Rhizobiaceae</taxon>
        <taxon>Liberibacter</taxon>
    </lineage>
</organism>
<proteinExistence type="predicted"/>
<dbReference type="SUPFAM" id="SSF47384">
    <property type="entry name" value="Homodimeric domain of signal transducing histidine kinase"/>
    <property type="match status" value="1"/>
</dbReference>
<dbReference type="PANTHER" id="PTHR43047">
    <property type="entry name" value="TWO-COMPONENT HISTIDINE PROTEIN KINASE"/>
    <property type="match status" value="1"/>
</dbReference>
<evidence type="ECO:0000259" key="7">
    <source>
        <dbReference type="PROSITE" id="PS50109"/>
    </source>
</evidence>
<reference evidence="9" key="1">
    <citation type="submission" date="2019-02" db="EMBL/GenBank/DDBJ databases">
        <title>A novel Candidatus Liberibacter species associated with the New Zealand native fuchsia psyllid, Ctenarytaina fuchsiae.</title>
        <authorList>
            <person name="Thompson S.M."/>
            <person name="Jorgensen N."/>
            <person name="David C."/>
            <person name="Bulman S.R."/>
            <person name="Smith G.R."/>
        </authorList>
    </citation>
    <scope>NUCLEOTIDE SEQUENCE</scope>
    <source>
        <strain evidence="9">Oxford</strain>
    </source>
</reference>